<dbReference type="GO" id="GO:0015833">
    <property type="term" value="P:peptide transport"/>
    <property type="evidence" value="ECO:0007669"/>
    <property type="project" value="TreeGrafter"/>
</dbReference>
<name>A0AAU0UR93_9FIRM</name>
<dbReference type="EMBL" id="CP121694">
    <property type="protein sequence ID" value="WRO21703.1"/>
    <property type="molecule type" value="Genomic_DNA"/>
</dbReference>
<dbReference type="RefSeq" id="WP_366924534.1">
    <property type="nucleotide sequence ID" value="NZ_CP121694.1"/>
</dbReference>
<gene>
    <name evidence="2" type="ORF">MFMK1_001514</name>
</gene>
<evidence type="ECO:0000313" key="2">
    <source>
        <dbReference type="EMBL" id="WRO21703.1"/>
    </source>
</evidence>
<sequence>MRINSWIIMLTVLLLTVGCTRPAEPPKSPQPQSEKQAVLTEVKIASTEEIGSLDPLKINSPMEFQIAQAIYQGLVEFDESTRRYQPLLAEKFTDNEDGTGLIFTIKSGIAFQDGTPLDAEVVRASLERWLTSYQEPWLSPIDVVKVEDNYTLLLTWRRSKEEMLAALAGPRASVLSAGKLENPGFQAGTYFEPTRLEAGTGPYFVQEWADGQWITLAANKKYQGDLPAVERWEIWFNYLPEDALTDMQSRRVDMVQGLDQGLLTIGHEMNMDSLLKINKLSSGIFLSFNPVVFKEPAMRQSLAGLIDRREVSRALKGLHLPMYRYLPKTGGGVSVSDVVYPQGAAALLEAGLADLTWSESRQLSISIRQQTLAQLEDKGILVEPVEQDKVADLRLIIWTEPYQHPNAVLELWQRHNLEKGTLPRGVSENSREHIELLSRNFAAQSKLIPLLALRQALYVRKIDVPLSDWGYLDLASYHPADGE</sequence>
<dbReference type="PROSITE" id="PS51257">
    <property type="entry name" value="PROKAR_LIPOPROTEIN"/>
    <property type="match status" value="1"/>
</dbReference>
<keyword evidence="3" id="KW-1185">Reference proteome</keyword>
<accession>A0AAU0UR93</accession>
<dbReference type="InterPro" id="IPR039424">
    <property type="entry name" value="SBP_5"/>
</dbReference>
<evidence type="ECO:0000313" key="3">
    <source>
        <dbReference type="Proteomes" id="UP001329915"/>
    </source>
</evidence>
<dbReference type="Gene3D" id="3.40.190.10">
    <property type="entry name" value="Periplasmic binding protein-like II"/>
    <property type="match status" value="1"/>
</dbReference>
<dbReference type="Gene3D" id="3.90.76.10">
    <property type="entry name" value="Dipeptide-binding Protein, Domain 1"/>
    <property type="match status" value="1"/>
</dbReference>
<dbReference type="KEGG" id="dbc:MFMK1_001514"/>
<dbReference type="Pfam" id="PF00496">
    <property type="entry name" value="SBP_bac_5"/>
    <property type="match status" value="1"/>
</dbReference>
<evidence type="ECO:0000259" key="1">
    <source>
        <dbReference type="Pfam" id="PF00496"/>
    </source>
</evidence>
<organism evidence="2 3">
    <name type="scientific">Metallumcola ferriviriculae</name>
    <dbReference type="NCBI Taxonomy" id="3039180"/>
    <lineage>
        <taxon>Bacteria</taxon>
        <taxon>Bacillati</taxon>
        <taxon>Bacillota</taxon>
        <taxon>Clostridia</taxon>
        <taxon>Neomoorellales</taxon>
        <taxon>Desulfitibacteraceae</taxon>
        <taxon>Metallumcola</taxon>
    </lineage>
</organism>
<reference evidence="2 3" key="1">
    <citation type="submission" date="2023-04" db="EMBL/GenBank/DDBJ databases">
        <authorList>
            <person name="Hsu D."/>
        </authorList>
    </citation>
    <scope>NUCLEOTIDE SEQUENCE [LARGE SCALE GENOMIC DNA]</scope>
    <source>
        <strain evidence="2 3">MK1</strain>
    </source>
</reference>
<protein>
    <submittedName>
        <fullName evidence="2">ABC transporter substrate-binding protein</fullName>
    </submittedName>
</protein>
<feature type="domain" description="Solute-binding protein family 5" evidence="1">
    <location>
        <begin position="84"/>
        <end position="361"/>
    </location>
</feature>
<dbReference type="SUPFAM" id="SSF53850">
    <property type="entry name" value="Periplasmic binding protein-like II"/>
    <property type="match status" value="1"/>
</dbReference>
<dbReference type="PANTHER" id="PTHR30290">
    <property type="entry name" value="PERIPLASMIC BINDING COMPONENT OF ABC TRANSPORTER"/>
    <property type="match status" value="1"/>
</dbReference>
<dbReference type="GO" id="GO:1904680">
    <property type="term" value="F:peptide transmembrane transporter activity"/>
    <property type="evidence" value="ECO:0007669"/>
    <property type="project" value="TreeGrafter"/>
</dbReference>
<dbReference type="Gene3D" id="3.10.105.10">
    <property type="entry name" value="Dipeptide-binding Protein, Domain 3"/>
    <property type="match status" value="1"/>
</dbReference>
<dbReference type="InterPro" id="IPR000914">
    <property type="entry name" value="SBP_5_dom"/>
</dbReference>
<dbReference type="AlphaFoldDB" id="A0AAU0UR93"/>
<dbReference type="Proteomes" id="UP001329915">
    <property type="component" value="Chromosome"/>
</dbReference>
<dbReference type="PANTHER" id="PTHR30290:SF72">
    <property type="entry name" value="HTH-TYPE TRANSCRIPTIONAL REGULATOR SGRR"/>
    <property type="match status" value="1"/>
</dbReference>
<proteinExistence type="predicted"/>